<dbReference type="InterPro" id="IPR009056">
    <property type="entry name" value="Cyt_c-like_dom"/>
</dbReference>
<keyword evidence="5" id="KW-0472">Membrane</keyword>
<feature type="transmembrane region" description="Helical" evidence="5">
    <location>
        <begin position="6"/>
        <end position="25"/>
    </location>
</feature>
<keyword evidence="3 4" id="KW-0408">Iron</keyword>
<evidence type="ECO:0000256" key="2">
    <source>
        <dbReference type="ARBA" id="ARBA00022723"/>
    </source>
</evidence>
<keyword evidence="5" id="KW-0812">Transmembrane</keyword>
<dbReference type="EMBL" id="JAENIO010000035">
    <property type="protein sequence ID" value="MBK1834896.1"/>
    <property type="molecule type" value="Genomic_DNA"/>
</dbReference>
<keyword evidence="1 4" id="KW-0349">Heme</keyword>
<dbReference type="Pfam" id="PF13442">
    <property type="entry name" value="Cytochrome_CBB3"/>
    <property type="match status" value="1"/>
</dbReference>
<dbReference type="SUPFAM" id="SSF46626">
    <property type="entry name" value="Cytochrome c"/>
    <property type="match status" value="1"/>
</dbReference>
<dbReference type="RefSeq" id="WP_200392330.1">
    <property type="nucleotide sequence ID" value="NZ_JAENIO010000035.1"/>
</dbReference>
<gene>
    <name evidence="7" type="ORF">JIN78_12570</name>
</gene>
<reference evidence="7" key="1">
    <citation type="submission" date="2021-01" db="EMBL/GenBank/DDBJ databases">
        <title>Modified the classification status of verrucomicrobia.</title>
        <authorList>
            <person name="Feng X."/>
        </authorList>
    </citation>
    <scope>NUCLEOTIDE SEQUENCE</scope>
    <source>
        <strain evidence="7">KCTC 12986</strain>
    </source>
</reference>
<dbReference type="AlphaFoldDB" id="A0A934RSL6"/>
<dbReference type="Proteomes" id="UP000604083">
    <property type="component" value="Unassembled WGS sequence"/>
</dbReference>
<sequence length="221" mass="24108">MLKYFFIVYAFVALAVVGIFGIPGTKFERPPFRLFPDMDEQDKLKGQQASDFFADGRGARLPAPGTIPNSGDNGEFSVEFGEGRTGYYYTGHLEGYYGTGMPEELALTADNAAAFLARGEERYGIYCAICHGESGDGEGVVKQLGLSTVRNLHDTGAAGFDAENYPDGRLFEVISKGKGQMGAYGMNIPVEDRWAIVAFVRALQEAREVSKEELAQKEEGQ</sequence>
<organism evidence="7 8">
    <name type="scientific">Roseibacillus ishigakijimensis</name>
    <dbReference type="NCBI Taxonomy" id="454146"/>
    <lineage>
        <taxon>Bacteria</taxon>
        <taxon>Pseudomonadati</taxon>
        <taxon>Verrucomicrobiota</taxon>
        <taxon>Verrucomicrobiia</taxon>
        <taxon>Verrucomicrobiales</taxon>
        <taxon>Verrucomicrobiaceae</taxon>
        <taxon>Roseibacillus</taxon>
    </lineage>
</organism>
<accession>A0A934RSL6</accession>
<dbReference type="PANTHER" id="PTHR40394:SF2">
    <property type="entry name" value="QUINOL:CYTOCHROME C OXIDOREDUCTASE MEMBRANE PROTEIN"/>
    <property type="match status" value="1"/>
</dbReference>
<keyword evidence="8" id="KW-1185">Reference proteome</keyword>
<dbReference type="GO" id="GO:0046872">
    <property type="term" value="F:metal ion binding"/>
    <property type="evidence" value="ECO:0007669"/>
    <property type="project" value="UniProtKB-KW"/>
</dbReference>
<dbReference type="Gene3D" id="1.10.760.10">
    <property type="entry name" value="Cytochrome c-like domain"/>
    <property type="match status" value="1"/>
</dbReference>
<dbReference type="GO" id="GO:0020037">
    <property type="term" value="F:heme binding"/>
    <property type="evidence" value="ECO:0007669"/>
    <property type="project" value="InterPro"/>
</dbReference>
<evidence type="ECO:0000259" key="6">
    <source>
        <dbReference type="PROSITE" id="PS51007"/>
    </source>
</evidence>
<keyword evidence="2 4" id="KW-0479">Metal-binding</keyword>
<evidence type="ECO:0000256" key="5">
    <source>
        <dbReference type="SAM" id="Phobius"/>
    </source>
</evidence>
<evidence type="ECO:0000313" key="8">
    <source>
        <dbReference type="Proteomes" id="UP000604083"/>
    </source>
</evidence>
<proteinExistence type="predicted"/>
<evidence type="ECO:0000256" key="1">
    <source>
        <dbReference type="ARBA" id="ARBA00022617"/>
    </source>
</evidence>
<feature type="domain" description="Cytochrome c" evidence="6">
    <location>
        <begin position="114"/>
        <end position="204"/>
    </location>
</feature>
<name>A0A934RSL6_9BACT</name>
<dbReference type="GO" id="GO:0009055">
    <property type="term" value="F:electron transfer activity"/>
    <property type="evidence" value="ECO:0007669"/>
    <property type="project" value="InterPro"/>
</dbReference>
<protein>
    <submittedName>
        <fullName evidence="7">Cytochrome c</fullName>
    </submittedName>
</protein>
<comment type="caution">
    <text evidence="7">The sequence shown here is derived from an EMBL/GenBank/DDBJ whole genome shotgun (WGS) entry which is preliminary data.</text>
</comment>
<keyword evidence="5" id="KW-1133">Transmembrane helix</keyword>
<dbReference type="PROSITE" id="PS51007">
    <property type="entry name" value="CYTC"/>
    <property type="match status" value="1"/>
</dbReference>
<evidence type="ECO:0000256" key="3">
    <source>
        <dbReference type="ARBA" id="ARBA00023004"/>
    </source>
</evidence>
<dbReference type="InterPro" id="IPR036909">
    <property type="entry name" value="Cyt_c-like_dom_sf"/>
</dbReference>
<evidence type="ECO:0000313" key="7">
    <source>
        <dbReference type="EMBL" id="MBK1834896.1"/>
    </source>
</evidence>
<dbReference type="PANTHER" id="PTHR40394">
    <property type="entry name" value="LIPOPROTEIN-RELATED"/>
    <property type="match status" value="1"/>
</dbReference>
<evidence type="ECO:0000256" key="4">
    <source>
        <dbReference type="PROSITE-ProRule" id="PRU00433"/>
    </source>
</evidence>